<evidence type="ECO:0000256" key="1">
    <source>
        <dbReference type="ARBA" id="ARBA00001946"/>
    </source>
</evidence>
<dbReference type="InterPro" id="IPR006293">
    <property type="entry name" value="DNA_helicase_ATP-dep_RecQ_bac"/>
</dbReference>
<keyword evidence="7 20" id="KW-0378">Hydrolase</keyword>
<dbReference type="Pfam" id="PF00270">
    <property type="entry name" value="DEAD"/>
    <property type="match status" value="1"/>
</dbReference>
<dbReference type="InterPro" id="IPR029491">
    <property type="entry name" value="Helicase_HTH"/>
</dbReference>
<evidence type="ECO:0000256" key="14">
    <source>
        <dbReference type="ARBA" id="ARBA00023235"/>
    </source>
</evidence>
<evidence type="ECO:0000256" key="8">
    <source>
        <dbReference type="ARBA" id="ARBA00022806"/>
    </source>
</evidence>
<dbReference type="InterPro" id="IPR010997">
    <property type="entry name" value="HRDC-like_sf"/>
</dbReference>
<dbReference type="InterPro" id="IPR018982">
    <property type="entry name" value="RQC_domain"/>
</dbReference>
<dbReference type="GO" id="GO:0030894">
    <property type="term" value="C:replisome"/>
    <property type="evidence" value="ECO:0007669"/>
    <property type="project" value="TreeGrafter"/>
</dbReference>
<evidence type="ECO:0000256" key="2">
    <source>
        <dbReference type="ARBA" id="ARBA00001947"/>
    </source>
</evidence>
<evidence type="ECO:0000256" key="4">
    <source>
        <dbReference type="ARBA" id="ARBA00022723"/>
    </source>
</evidence>
<comment type="catalytic activity">
    <reaction evidence="15">
        <text>Couples ATP hydrolysis with the unwinding of duplex DNA by translocating in the 3'-5' direction.</text>
        <dbReference type="EC" id="5.6.2.4"/>
    </reaction>
</comment>
<dbReference type="NCBIfam" id="TIGR00614">
    <property type="entry name" value="recQ_fam"/>
    <property type="match status" value="1"/>
</dbReference>
<dbReference type="InterPro" id="IPR014001">
    <property type="entry name" value="Helicase_ATP-bd"/>
</dbReference>
<dbReference type="InterPro" id="IPR002121">
    <property type="entry name" value="HRDC_dom"/>
</dbReference>
<evidence type="ECO:0000256" key="6">
    <source>
        <dbReference type="ARBA" id="ARBA00022763"/>
    </source>
</evidence>
<evidence type="ECO:0000256" key="7">
    <source>
        <dbReference type="ARBA" id="ARBA00022801"/>
    </source>
</evidence>
<evidence type="ECO:0000256" key="12">
    <source>
        <dbReference type="ARBA" id="ARBA00023172"/>
    </source>
</evidence>
<dbReference type="Gene3D" id="1.10.10.1390">
    <property type="entry name" value="ATP-dependent DNA helicase RecQ"/>
    <property type="match status" value="1"/>
</dbReference>
<dbReference type="GO" id="GO:0005524">
    <property type="term" value="F:ATP binding"/>
    <property type="evidence" value="ECO:0007669"/>
    <property type="project" value="UniProtKB-KW"/>
</dbReference>
<evidence type="ECO:0000313" key="21">
    <source>
        <dbReference type="Proteomes" id="UP001285636"/>
    </source>
</evidence>
<dbReference type="PROSITE" id="PS51194">
    <property type="entry name" value="HELICASE_CTER"/>
    <property type="match status" value="1"/>
</dbReference>
<dbReference type="PANTHER" id="PTHR13710:SF105">
    <property type="entry name" value="ATP-DEPENDENT DNA HELICASE Q1"/>
    <property type="match status" value="1"/>
</dbReference>
<reference evidence="20" key="1">
    <citation type="submission" date="2023-10" db="EMBL/GenBank/DDBJ databases">
        <title>Screening of Alkalihalophilus pseudofirmusBZ-TG-HK211 and Its Alleviation of Salt Stress on Rapeseed Growth.</title>
        <authorList>
            <person name="Zhao B."/>
            <person name="Guo T."/>
        </authorList>
    </citation>
    <scope>NUCLEOTIDE SEQUENCE</scope>
    <source>
        <strain evidence="20">BZ-TG-HK211</strain>
    </source>
</reference>
<keyword evidence="9" id="KW-0862">Zinc</keyword>
<dbReference type="InterPro" id="IPR027417">
    <property type="entry name" value="P-loop_NTPase"/>
</dbReference>
<keyword evidence="12" id="KW-0233">DNA recombination</keyword>
<dbReference type="InterPro" id="IPR036388">
    <property type="entry name" value="WH-like_DNA-bd_sf"/>
</dbReference>
<evidence type="ECO:0000259" key="17">
    <source>
        <dbReference type="PROSITE" id="PS50967"/>
    </source>
</evidence>
<dbReference type="InterPro" id="IPR044876">
    <property type="entry name" value="HRDC_dom_sf"/>
</dbReference>
<dbReference type="SMART" id="SM00341">
    <property type="entry name" value="HRDC"/>
    <property type="match status" value="1"/>
</dbReference>
<name>A0AAJ2KUQ9_ALKPS</name>
<dbReference type="GO" id="GO:0006310">
    <property type="term" value="P:DNA recombination"/>
    <property type="evidence" value="ECO:0007669"/>
    <property type="project" value="UniProtKB-UniRule"/>
</dbReference>
<keyword evidence="14" id="KW-0413">Isomerase</keyword>
<dbReference type="Pfam" id="PF00570">
    <property type="entry name" value="HRDC"/>
    <property type="match status" value="1"/>
</dbReference>
<dbReference type="CDD" id="cd18794">
    <property type="entry name" value="SF2_C_RecQ"/>
    <property type="match status" value="1"/>
</dbReference>
<dbReference type="FunFam" id="3.40.50.300:FF:000296">
    <property type="entry name" value="ATP-dependent DNA helicase RecQ"/>
    <property type="match status" value="1"/>
</dbReference>
<evidence type="ECO:0000256" key="15">
    <source>
        <dbReference type="ARBA" id="ARBA00034617"/>
    </source>
</evidence>
<dbReference type="Pfam" id="PF09382">
    <property type="entry name" value="RQC"/>
    <property type="match status" value="1"/>
</dbReference>
<feature type="domain" description="Helicase ATP-binding" evidence="18">
    <location>
        <begin position="30"/>
        <end position="199"/>
    </location>
</feature>
<dbReference type="Pfam" id="PF00271">
    <property type="entry name" value="Helicase_C"/>
    <property type="match status" value="1"/>
</dbReference>
<dbReference type="GO" id="GO:0003677">
    <property type="term" value="F:DNA binding"/>
    <property type="evidence" value="ECO:0007669"/>
    <property type="project" value="UniProtKB-KW"/>
</dbReference>
<proteinExistence type="inferred from homology"/>
<evidence type="ECO:0000256" key="5">
    <source>
        <dbReference type="ARBA" id="ARBA00022741"/>
    </source>
</evidence>
<dbReference type="NCBIfam" id="TIGR01389">
    <property type="entry name" value="recQ"/>
    <property type="match status" value="1"/>
</dbReference>
<dbReference type="GO" id="GO:0009432">
    <property type="term" value="P:SOS response"/>
    <property type="evidence" value="ECO:0007669"/>
    <property type="project" value="UniProtKB-UniRule"/>
</dbReference>
<dbReference type="InterPro" id="IPR036390">
    <property type="entry name" value="WH_DNA-bd_sf"/>
</dbReference>
<dbReference type="InterPro" id="IPR001650">
    <property type="entry name" value="Helicase_C-like"/>
</dbReference>
<gene>
    <name evidence="20" type="primary">recQ</name>
    <name evidence="20" type="ORF">RYX45_07740</name>
</gene>
<dbReference type="Pfam" id="PF14493">
    <property type="entry name" value="HTH_40"/>
    <property type="match status" value="1"/>
</dbReference>
<keyword evidence="10" id="KW-0067">ATP-binding</keyword>
<dbReference type="Proteomes" id="UP001285636">
    <property type="component" value="Unassembled WGS sequence"/>
</dbReference>
<dbReference type="GO" id="GO:0043590">
    <property type="term" value="C:bacterial nucleoid"/>
    <property type="evidence" value="ECO:0007669"/>
    <property type="project" value="TreeGrafter"/>
</dbReference>
<evidence type="ECO:0000256" key="13">
    <source>
        <dbReference type="ARBA" id="ARBA00023204"/>
    </source>
</evidence>
<dbReference type="PROSITE" id="PS50967">
    <property type="entry name" value="HRDC"/>
    <property type="match status" value="1"/>
</dbReference>
<dbReference type="InterPro" id="IPR011545">
    <property type="entry name" value="DEAD/DEAH_box_helicase_dom"/>
</dbReference>
<evidence type="ECO:0000259" key="18">
    <source>
        <dbReference type="PROSITE" id="PS51192"/>
    </source>
</evidence>
<dbReference type="AlphaFoldDB" id="A0AAJ2KUQ9"/>
<dbReference type="SUPFAM" id="SSF52540">
    <property type="entry name" value="P-loop containing nucleoside triphosphate hydrolases"/>
    <property type="match status" value="1"/>
</dbReference>
<dbReference type="InterPro" id="IPR032284">
    <property type="entry name" value="RecQ_Zn-bd"/>
</dbReference>
<evidence type="ECO:0000313" key="20">
    <source>
        <dbReference type="EMBL" id="MDV2885069.1"/>
    </source>
</evidence>
<dbReference type="GO" id="GO:0005737">
    <property type="term" value="C:cytoplasm"/>
    <property type="evidence" value="ECO:0007669"/>
    <property type="project" value="TreeGrafter"/>
</dbReference>
<dbReference type="GO" id="GO:0046872">
    <property type="term" value="F:metal ion binding"/>
    <property type="evidence" value="ECO:0007669"/>
    <property type="project" value="UniProtKB-KW"/>
</dbReference>
<evidence type="ECO:0000256" key="16">
    <source>
        <dbReference type="NCBIfam" id="TIGR01389"/>
    </source>
</evidence>
<evidence type="ECO:0000256" key="11">
    <source>
        <dbReference type="ARBA" id="ARBA00023125"/>
    </source>
</evidence>
<dbReference type="EMBL" id="JAWJAY010000001">
    <property type="protein sequence ID" value="MDV2885069.1"/>
    <property type="molecule type" value="Genomic_DNA"/>
</dbReference>
<keyword evidence="6" id="KW-0227">DNA damage</keyword>
<sequence>MSIEKMHEAEQILKTYYGYDSFRYGQQQIIEQVVAQKDTLGIMPTGGGKSLCYQIPALTLEGVTLVISPLISLMKDQVDALHQLDIAATYLNSTLTREEEEERISLIQTGEYKLVYVAPERLVQPFFQQLLASIPLSLVAIDEAHCLSQWGHDFRPSYLGISAWLNNFNQRPPVLALTATATKAVQKDIQNHLDIQNENTVVTGFNRENLTLKVLKGIDKWRYVKQYVQTHKSEAGIIYANTRKEVEQLYHKLQEADIQAAMYHGGLNENERARHQEAFLHDQVSVMVATNAFGMGIDKSNVRYVVHYNMPRTIESYYQEAGRAGRDGEDSECVLLFSPQDIRVQSFLIEQSELTEDRKAQEYEKLQQMTSYIHTEGCLMTYILSYFGDVSEADCGRCSSCVREGEKVDRTKEAQMVFSCIKRMRERFGKMMVAQVLAGSENQKIKQLQLHTLPTYGIMSGYTAKYVAEFIDYLTAEKYIKPTGSQYPTLQLTDLALPVLKGEKQVHQFVALQKEEAEENDEVFEALRDCRKNLAAKENIPPYMVFSDKTLKQMSQYIPLTKEELSMIQGVGEQKLERYGETFLDVLSSFKDQKTTMINETATRSSSSSKGTKATKGSHLITIKMFQDGQKVEDIAKERGLSEQTVLNHILKSKDEGIDLKLPTYVEEEVRKEIEKAAEQIGTDRLRPIKEALGDHITYQEIRFTIEK</sequence>
<comment type="similarity">
    <text evidence="3">Belongs to the helicase family. RecQ subfamily.</text>
</comment>
<dbReference type="PROSITE" id="PS51192">
    <property type="entry name" value="HELICASE_ATP_BIND_1"/>
    <property type="match status" value="1"/>
</dbReference>
<dbReference type="Pfam" id="PF16124">
    <property type="entry name" value="RecQ_Zn_bind"/>
    <property type="match status" value="1"/>
</dbReference>
<dbReference type="EC" id="5.6.2.4" evidence="16"/>
<feature type="domain" description="HRDC" evidence="17">
    <location>
        <begin position="517"/>
        <end position="597"/>
    </location>
</feature>
<dbReference type="SMART" id="SM00490">
    <property type="entry name" value="HELICc"/>
    <property type="match status" value="1"/>
</dbReference>
<comment type="cofactor">
    <cofactor evidence="1">
        <name>Mg(2+)</name>
        <dbReference type="ChEBI" id="CHEBI:18420"/>
    </cofactor>
</comment>
<keyword evidence="11" id="KW-0238">DNA-binding</keyword>
<keyword evidence="4" id="KW-0479">Metal-binding</keyword>
<dbReference type="InterPro" id="IPR004589">
    <property type="entry name" value="DNA_helicase_ATP-dep_RecQ"/>
</dbReference>
<dbReference type="PANTHER" id="PTHR13710">
    <property type="entry name" value="DNA HELICASE RECQ FAMILY MEMBER"/>
    <property type="match status" value="1"/>
</dbReference>
<dbReference type="Gene3D" id="3.40.50.300">
    <property type="entry name" value="P-loop containing nucleotide triphosphate hydrolases"/>
    <property type="match status" value="2"/>
</dbReference>
<dbReference type="SUPFAM" id="SSF46785">
    <property type="entry name" value="Winged helix' DNA-binding domain"/>
    <property type="match status" value="1"/>
</dbReference>
<comment type="cofactor">
    <cofactor evidence="2">
        <name>Zn(2+)</name>
        <dbReference type="ChEBI" id="CHEBI:29105"/>
    </cofactor>
</comment>
<evidence type="ECO:0000256" key="3">
    <source>
        <dbReference type="ARBA" id="ARBA00005446"/>
    </source>
</evidence>
<protein>
    <recommendedName>
        <fullName evidence="16">DNA helicase RecQ</fullName>
        <ecNumber evidence="16">5.6.2.4</ecNumber>
    </recommendedName>
</protein>
<dbReference type="SUPFAM" id="SSF47819">
    <property type="entry name" value="HRDC-like"/>
    <property type="match status" value="1"/>
</dbReference>
<dbReference type="CDD" id="cd17920">
    <property type="entry name" value="DEXHc_RecQ"/>
    <property type="match status" value="1"/>
</dbReference>
<dbReference type="FunFam" id="1.10.150.80:FF:000002">
    <property type="entry name" value="ATP-dependent DNA helicase RecQ"/>
    <property type="match status" value="1"/>
</dbReference>
<organism evidence="20 21">
    <name type="scientific">Alkalihalophilus pseudofirmus</name>
    <name type="common">Bacillus pseudofirmus</name>
    <dbReference type="NCBI Taxonomy" id="79885"/>
    <lineage>
        <taxon>Bacteria</taxon>
        <taxon>Bacillati</taxon>
        <taxon>Bacillota</taxon>
        <taxon>Bacilli</taxon>
        <taxon>Bacillales</taxon>
        <taxon>Bacillaceae</taxon>
        <taxon>Alkalihalophilus</taxon>
    </lineage>
</organism>
<evidence type="ECO:0000259" key="19">
    <source>
        <dbReference type="PROSITE" id="PS51194"/>
    </source>
</evidence>
<keyword evidence="13" id="KW-0234">DNA repair</keyword>
<keyword evidence="5" id="KW-0547">Nucleotide-binding</keyword>
<dbReference type="GO" id="GO:0006281">
    <property type="term" value="P:DNA repair"/>
    <property type="evidence" value="ECO:0007669"/>
    <property type="project" value="UniProtKB-KW"/>
</dbReference>
<feature type="domain" description="Helicase C-terminal" evidence="19">
    <location>
        <begin position="223"/>
        <end position="367"/>
    </location>
</feature>
<dbReference type="SMART" id="SM00487">
    <property type="entry name" value="DEXDc"/>
    <property type="match status" value="1"/>
</dbReference>
<dbReference type="Gene3D" id="1.10.10.10">
    <property type="entry name" value="Winged helix-like DNA-binding domain superfamily/Winged helix DNA-binding domain"/>
    <property type="match status" value="1"/>
</dbReference>
<dbReference type="Gene3D" id="1.10.150.80">
    <property type="entry name" value="HRDC domain"/>
    <property type="match status" value="1"/>
</dbReference>
<comment type="caution">
    <text evidence="20">The sequence shown here is derived from an EMBL/GenBank/DDBJ whole genome shotgun (WGS) entry which is preliminary data.</text>
</comment>
<dbReference type="SMART" id="SM00956">
    <property type="entry name" value="RQC"/>
    <property type="match status" value="1"/>
</dbReference>
<evidence type="ECO:0000256" key="10">
    <source>
        <dbReference type="ARBA" id="ARBA00022840"/>
    </source>
</evidence>
<dbReference type="GO" id="GO:0016787">
    <property type="term" value="F:hydrolase activity"/>
    <property type="evidence" value="ECO:0007669"/>
    <property type="project" value="UniProtKB-KW"/>
</dbReference>
<evidence type="ECO:0000256" key="9">
    <source>
        <dbReference type="ARBA" id="ARBA00022833"/>
    </source>
</evidence>
<dbReference type="RefSeq" id="WP_323466475.1">
    <property type="nucleotide sequence ID" value="NZ_JAWJAY010000001.1"/>
</dbReference>
<dbReference type="GO" id="GO:0043138">
    <property type="term" value="F:3'-5' DNA helicase activity"/>
    <property type="evidence" value="ECO:0007669"/>
    <property type="project" value="UniProtKB-EC"/>
</dbReference>
<keyword evidence="8 20" id="KW-0347">Helicase</keyword>
<dbReference type="GO" id="GO:0006260">
    <property type="term" value="P:DNA replication"/>
    <property type="evidence" value="ECO:0007669"/>
    <property type="project" value="InterPro"/>
</dbReference>
<accession>A0AAJ2KUQ9</accession>
<dbReference type="GO" id="GO:0009378">
    <property type="term" value="F:four-way junction helicase activity"/>
    <property type="evidence" value="ECO:0007669"/>
    <property type="project" value="TreeGrafter"/>
</dbReference>